<dbReference type="InterPro" id="IPR013249">
    <property type="entry name" value="RNA_pol_sigma70_r4_t2"/>
</dbReference>
<keyword evidence="2" id="KW-0805">Transcription regulation</keyword>
<dbReference type="InterPro" id="IPR013324">
    <property type="entry name" value="RNA_pol_sigma_r3/r4-like"/>
</dbReference>
<dbReference type="Pfam" id="PF04542">
    <property type="entry name" value="Sigma70_r2"/>
    <property type="match status" value="1"/>
</dbReference>
<evidence type="ECO:0000313" key="7">
    <source>
        <dbReference type="EMBL" id="QDV27783.1"/>
    </source>
</evidence>
<dbReference type="AlphaFoldDB" id="A0A518GGT0"/>
<feature type="domain" description="RNA polymerase sigma factor 70 region 4 type 2" evidence="6">
    <location>
        <begin position="100"/>
        <end position="143"/>
    </location>
</feature>
<dbReference type="GO" id="GO:0016987">
    <property type="term" value="F:sigma factor activity"/>
    <property type="evidence" value="ECO:0007669"/>
    <property type="project" value="UniProtKB-KW"/>
</dbReference>
<dbReference type="InterPro" id="IPR013325">
    <property type="entry name" value="RNA_pol_sigma_r2"/>
</dbReference>
<dbReference type="PANTHER" id="PTHR43133:SF51">
    <property type="entry name" value="RNA POLYMERASE SIGMA FACTOR"/>
    <property type="match status" value="1"/>
</dbReference>
<dbReference type="OrthoDB" id="289887at2"/>
<protein>
    <submittedName>
        <fullName evidence="7">RNA polymerase sigma factor</fullName>
    </submittedName>
</protein>
<name>A0A518GGT0_9BACT</name>
<dbReference type="PANTHER" id="PTHR43133">
    <property type="entry name" value="RNA POLYMERASE ECF-TYPE SIGMA FACTO"/>
    <property type="match status" value="1"/>
</dbReference>
<dbReference type="GO" id="GO:0003677">
    <property type="term" value="F:DNA binding"/>
    <property type="evidence" value="ECO:0007669"/>
    <property type="project" value="InterPro"/>
</dbReference>
<feature type="domain" description="RNA polymerase sigma-70 region 2" evidence="5">
    <location>
        <begin position="10"/>
        <end position="70"/>
    </location>
</feature>
<keyword evidence="8" id="KW-1185">Reference proteome</keyword>
<dbReference type="Pfam" id="PF08281">
    <property type="entry name" value="Sigma70_r4_2"/>
    <property type="match status" value="1"/>
</dbReference>
<sequence length="163" mass="18687">MNCESLQTLIDTHGAAMQLVARQYCNHPDDAVQEAFIALVSLPTLPRDRVAWLFTTVRRQAMNMARSDARRQKHHAAAGEMRPNWFVADPITPNYWDDCQAALEQITPANREIVILRIWGEQSFEQIAQVVQLPLSTVHRRYHSTLVELETLIEPARTIEKKS</sequence>
<accession>A0A518GGT0</accession>
<comment type="similarity">
    <text evidence="1">Belongs to the sigma-70 factor family. ECF subfamily.</text>
</comment>
<dbReference type="InterPro" id="IPR007627">
    <property type="entry name" value="RNA_pol_sigma70_r2"/>
</dbReference>
<dbReference type="Proteomes" id="UP000318017">
    <property type="component" value="Chromosome"/>
</dbReference>
<evidence type="ECO:0000259" key="5">
    <source>
        <dbReference type="Pfam" id="PF04542"/>
    </source>
</evidence>
<evidence type="ECO:0000259" key="6">
    <source>
        <dbReference type="Pfam" id="PF08281"/>
    </source>
</evidence>
<dbReference type="InterPro" id="IPR036388">
    <property type="entry name" value="WH-like_DNA-bd_sf"/>
</dbReference>
<dbReference type="EMBL" id="CP036298">
    <property type="protein sequence ID" value="QDV27783.1"/>
    <property type="molecule type" value="Genomic_DNA"/>
</dbReference>
<dbReference type="Gene3D" id="1.10.1740.10">
    <property type="match status" value="1"/>
</dbReference>
<dbReference type="Gene3D" id="1.10.10.10">
    <property type="entry name" value="Winged helix-like DNA-binding domain superfamily/Winged helix DNA-binding domain"/>
    <property type="match status" value="1"/>
</dbReference>
<dbReference type="KEGG" id="ahel:Q31a_61760"/>
<evidence type="ECO:0000313" key="8">
    <source>
        <dbReference type="Proteomes" id="UP000318017"/>
    </source>
</evidence>
<organism evidence="7 8">
    <name type="scientific">Aureliella helgolandensis</name>
    <dbReference type="NCBI Taxonomy" id="2527968"/>
    <lineage>
        <taxon>Bacteria</taxon>
        <taxon>Pseudomonadati</taxon>
        <taxon>Planctomycetota</taxon>
        <taxon>Planctomycetia</taxon>
        <taxon>Pirellulales</taxon>
        <taxon>Pirellulaceae</taxon>
        <taxon>Aureliella</taxon>
    </lineage>
</organism>
<evidence type="ECO:0000256" key="4">
    <source>
        <dbReference type="ARBA" id="ARBA00023163"/>
    </source>
</evidence>
<dbReference type="RefSeq" id="WP_145085698.1">
    <property type="nucleotide sequence ID" value="NZ_CP036298.1"/>
</dbReference>
<proteinExistence type="inferred from homology"/>
<keyword evidence="3" id="KW-0731">Sigma factor</keyword>
<dbReference type="SUPFAM" id="SSF88659">
    <property type="entry name" value="Sigma3 and sigma4 domains of RNA polymerase sigma factors"/>
    <property type="match status" value="1"/>
</dbReference>
<gene>
    <name evidence="7" type="ORF">Q31a_61760</name>
</gene>
<dbReference type="InterPro" id="IPR039425">
    <property type="entry name" value="RNA_pol_sigma-70-like"/>
</dbReference>
<reference evidence="7 8" key="1">
    <citation type="submission" date="2019-02" db="EMBL/GenBank/DDBJ databases">
        <title>Deep-cultivation of Planctomycetes and their phenomic and genomic characterization uncovers novel biology.</title>
        <authorList>
            <person name="Wiegand S."/>
            <person name="Jogler M."/>
            <person name="Boedeker C."/>
            <person name="Pinto D."/>
            <person name="Vollmers J."/>
            <person name="Rivas-Marin E."/>
            <person name="Kohn T."/>
            <person name="Peeters S.H."/>
            <person name="Heuer A."/>
            <person name="Rast P."/>
            <person name="Oberbeckmann S."/>
            <person name="Bunk B."/>
            <person name="Jeske O."/>
            <person name="Meyerdierks A."/>
            <person name="Storesund J.E."/>
            <person name="Kallscheuer N."/>
            <person name="Luecker S."/>
            <person name="Lage O.M."/>
            <person name="Pohl T."/>
            <person name="Merkel B.J."/>
            <person name="Hornburger P."/>
            <person name="Mueller R.-W."/>
            <person name="Bruemmer F."/>
            <person name="Labrenz M."/>
            <person name="Spormann A.M."/>
            <person name="Op den Camp H."/>
            <person name="Overmann J."/>
            <person name="Amann R."/>
            <person name="Jetten M.S.M."/>
            <person name="Mascher T."/>
            <person name="Medema M.H."/>
            <person name="Devos D.P."/>
            <person name="Kaster A.-K."/>
            <person name="Ovreas L."/>
            <person name="Rohde M."/>
            <person name="Galperin M.Y."/>
            <person name="Jogler C."/>
        </authorList>
    </citation>
    <scope>NUCLEOTIDE SEQUENCE [LARGE SCALE GENOMIC DNA]</scope>
    <source>
        <strain evidence="7 8">Q31a</strain>
    </source>
</reference>
<evidence type="ECO:0000256" key="2">
    <source>
        <dbReference type="ARBA" id="ARBA00023015"/>
    </source>
</evidence>
<keyword evidence="4" id="KW-0804">Transcription</keyword>
<dbReference type="SUPFAM" id="SSF88946">
    <property type="entry name" value="Sigma2 domain of RNA polymerase sigma factors"/>
    <property type="match status" value="1"/>
</dbReference>
<dbReference type="GO" id="GO:0006352">
    <property type="term" value="P:DNA-templated transcription initiation"/>
    <property type="evidence" value="ECO:0007669"/>
    <property type="project" value="InterPro"/>
</dbReference>
<evidence type="ECO:0000256" key="1">
    <source>
        <dbReference type="ARBA" id="ARBA00010641"/>
    </source>
</evidence>
<evidence type="ECO:0000256" key="3">
    <source>
        <dbReference type="ARBA" id="ARBA00023082"/>
    </source>
</evidence>